<keyword evidence="2 5" id="KW-0812">Transmembrane</keyword>
<dbReference type="Pfam" id="PF01124">
    <property type="entry name" value="MAPEG"/>
    <property type="match status" value="1"/>
</dbReference>
<dbReference type="PANTHER" id="PTHR10250:SF15">
    <property type="entry name" value="MICROSOMAL GLUTATHIONE S-TRANSFERASE-RELATED"/>
    <property type="match status" value="1"/>
</dbReference>
<dbReference type="InterPro" id="IPR001129">
    <property type="entry name" value="Membr-assoc_MAPEG"/>
</dbReference>
<comment type="subcellular location">
    <subcellularLocation>
        <location evidence="1">Membrane</location>
        <topology evidence="1">Multi-pass membrane protein</topology>
    </subcellularLocation>
</comment>
<evidence type="ECO:0000256" key="2">
    <source>
        <dbReference type="ARBA" id="ARBA00022692"/>
    </source>
</evidence>
<feature type="transmembrane region" description="Helical" evidence="5">
    <location>
        <begin position="73"/>
        <end position="90"/>
    </location>
</feature>
<reference evidence="6 7" key="1">
    <citation type="submission" date="2019-03" db="EMBL/GenBank/DDBJ databases">
        <title>Genomic Encyclopedia of Type Strains, Phase IV (KMG-IV): sequencing the most valuable type-strain genomes for metagenomic binning, comparative biology and taxonomic classification.</title>
        <authorList>
            <person name="Goeker M."/>
        </authorList>
    </citation>
    <scope>NUCLEOTIDE SEQUENCE [LARGE SCALE GENOMIC DNA]</scope>
    <source>
        <strain evidence="6 7">DSM 13605</strain>
    </source>
</reference>
<dbReference type="Proteomes" id="UP000295414">
    <property type="component" value="Unassembled WGS sequence"/>
</dbReference>
<dbReference type="RefSeq" id="WP_114959161.1">
    <property type="nucleotide sequence ID" value="NZ_MSZW01000031.1"/>
</dbReference>
<gene>
    <name evidence="6" type="ORF">EDC34_101382</name>
</gene>
<dbReference type="AlphaFoldDB" id="A0A4R3N9Y5"/>
<accession>A0A4R3N9Y5</accession>
<name>A0A4R3N9Y5_9GAMM</name>
<feature type="transmembrane region" description="Helical" evidence="5">
    <location>
        <begin position="102"/>
        <end position="123"/>
    </location>
</feature>
<dbReference type="GO" id="GO:0006691">
    <property type="term" value="P:leukotriene metabolic process"/>
    <property type="evidence" value="ECO:0007669"/>
    <property type="project" value="UniProtKB-ARBA"/>
</dbReference>
<dbReference type="PANTHER" id="PTHR10250">
    <property type="entry name" value="MICROSOMAL GLUTATHIONE S-TRANSFERASE"/>
    <property type="match status" value="1"/>
</dbReference>
<dbReference type="EMBL" id="SMAP01000001">
    <property type="protein sequence ID" value="TCT26055.1"/>
    <property type="molecule type" value="Genomic_DNA"/>
</dbReference>
<dbReference type="InterPro" id="IPR023352">
    <property type="entry name" value="MAPEG-like_dom_sf"/>
</dbReference>
<evidence type="ECO:0000256" key="3">
    <source>
        <dbReference type="ARBA" id="ARBA00022989"/>
    </source>
</evidence>
<evidence type="ECO:0000313" key="6">
    <source>
        <dbReference type="EMBL" id="TCT26055.1"/>
    </source>
</evidence>
<keyword evidence="4 5" id="KW-0472">Membrane</keyword>
<dbReference type="GO" id="GO:0016020">
    <property type="term" value="C:membrane"/>
    <property type="evidence" value="ECO:0007669"/>
    <property type="project" value="UniProtKB-SubCell"/>
</dbReference>
<keyword evidence="3 5" id="KW-1133">Transmembrane helix</keyword>
<evidence type="ECO:0000313" key="7">
    <source>
        <dbReference type="Proteomes" id="UP000295414"/>
    </source>
</evidence>
<dbReference type="InterPro" id="IPR050997">
    <property type="entry name" value="MAPEG"/>
</dbReference>
<protein>
    <submittedName>
        <fullName evidence="6">MAPEG family protein</fullName>
    </submittedName>
</protein>
<keyword evidence="7" id="KW-1185">Reference proteome</keyword>
<dbReference type="GO" id="GO:0004364">
    <property type="term" value="F:glutathione transferase activity"/>
    <property type="evidence" value="ECO:0007669"/>
    <property type="project" value="TreeGrafter"/>
</dbReference>
<comment type="caution">
    <text evidence="6">The sequence shown here is derived from an EMBL/GenBank/DDBJ whole genome shotgun (WGS) entry which is preliminary data.</text>
</comment>
<dbReference type="SUPFAM" id="SSF161084">
    <property type="entry name" value="MAPEG domain-like"/>
    <property type="match status" value="1"/>
</dbReference>
<evidence type="ECO:0000256" key="5">
    <source>
        <dbReference type="SAM" id="Phobius"/>
    </source>
</evidence>
<dbReference type="Gene3D" id="1.20.120.550">
    <property type="entry name" value="Membrane associated eicosanoid/glutathione metabolism-like domain"/>
    <property type="match status" value="1"/>
</dbReference>
<proteinExistence type="predicted"/>
<evidence type="ECO:0000256" key="4">
    <source>
        <dbReference type="ARBA" id="ARBA00023136"/>
    </source>
</evidence>
<dbReference type="OrthoDB" id="464934at2"/>
<dbReference type="GO" id="GO:0004602">
    <property type="term" value="F:glutathione peroxidase activity"/>
    <property type="evidence" value="ECO:0007669"/>
    <property type="project" value="TreeGrafter"/>
</dbReference>
<feature type="transmembrane region" description="Helical" evidence="5">
    <location>
        <begin position="49"/>
        <end position="66"/>
    </location>
</feature>
<organism evidence="6 7">
    <name type="scientific">Thermomonas haemolytica</name>
    <dbReference type="NCBI Taxonomy" id="141949"/>
    <lineage>
        <taxon>Bacteria</taxon>
        <taxon>Pseudomonadati</taxon>
        <taxon>Pseudomonadota</taxon>
        <taxon>Gammaproteobacteria</taxon>
        <taxon>Lysobacterales</taxon>
        <taxon>Lysobacteraceae</taxon>
        <taxon>Thermomonas</taxon>
    </lineage>
</organism>
<evidence type="ECO:0000256" key="1">
    <source>
        <dbReference type="ARBA" id="ARBA00004141"/>
    </source>
</evidence>
<sequence length="128" mass="14200">MHYVDLVALLAIAQFIFFGVQVAQARGRYGVKAPAVVGHELFERAYRVQMNTLELLVALLPLLYIAARYWPDAYVAVVGAVYLVGRLLYWRSYTRAPASRTLGFVISMTPIMVLLLASLGALLRAGLQ</sequence>